<name>A0AAV7PMQ3_PLEWA</name>
<sequence>MTIGGRGADQPDAVRCVGRTGAWADKAQEPSGEGLPGCDNPRVLGGHEDHAVHQQLGRPAGGKSLLVRVGTPVGHRVEGRVKPRAVHLTSQEASGHGVLGQETCPGFSVWPSTSRGAGLNLEHIEEEQLDYDEEVEAHEVAVPTGGMVETSRVIKKAVQCDRPVGRNQELVVGNFPSGEDYGLDPIGLGGGRVGLVDAKKNSDRVLCGVVGVDHGKGSVDASIQVGIDSKFVSGKSDVSLGIGSEVPGKSDVAKAGDGKAASGAAVGDGSGSSTKSNRYII</sequence>
<keyword evidence="3" id="KW-1185">Reference proteome</keyword>
<organism evidence="2 3">
    <name type="scientific">Pleurodeles waltl</name>
    <name type="common">Iberian ribbed newt</name>
    <dbReference type="NCBI Taxonomy" id="8319"/>
    <lineage>
        <taxon>Eukaryota</taxon>
        <taxon>Metazoa</taxon>
        <taxon>Chordata</taxon>
        <taxon>Craniata</taxon>
        <taxon>Vertebrata</taxon>
        <taxon>Euteleostomi</taxon>
        <taxon>Amphibia</taxon>
        <taxon>Batrachia</taxon>
        <taxon>Caudata</taxon>
        <taxon>Salamandroidea</taxon>
        <taxon>Salamandridae</taxon>
        <taxon>Pleurodelinae</taxon>
        <taxon>Pleurodeles</taxon>
    </lineage>
</organism>
<dbReference type="EMBL" id="JANPWB010000011">
    <property type="protein sequence ID" value="KAJ1128350.1"/>
    <property type="molecule type" value="Genomic_DNA"/>
</dbReference>
<feature type="compositionally biased region" description="Low complexity" evidence="1">
    <location>
        <begin position="258"/>
        <end position="273"/>
    </location>
</feature>
<evidence type="ECO:0000313" key="3">
    <source>
        <dbReference type="Proteomes" id="UP001066276"/>
    </source>
</evidence>
<reference evidence="2" key="1">
    <citation type="journal article" date="2022" name="bioRxiv">
        <title>Sequencing and chromosome-scale assembly of the giantPleurodeles waltlgenome.</title>
        <authorList>
            <person name="Brown T."/>
            <person name="Elewa A."/>
            <person name="Iarovenko S."/>
            <person name="Subramanian E."/>
            <person name="Araus A.J."/>
            <person name="Petzold A."/>
            <person name="Susuki M."/>
            <person name="Suzuki K.-i.T."/>
            <person name="Hayashi T."/>
            <person name="Toyoda A."/>
            <person name="Oliveira C."/>
            <person name="Osipova E."/>
            <person name="Leigh N.D."/>
            <person name="Simon A."/>
            <person name="Yun M.H."/>
        </authorList>
    </citation>
    <scope>NUCLEOTIDE SEQUENCE</scope>
    <source>
        <strain evidence="2">20211129_DDA</strain>
        <tissue evidence="2">Liver</tissue>
    </source>
</reference>
<dbReference type="Proteomes" id="UP001066276">
    <property type="component" value="Chromosome 7"/>
</dbReference>
<gene>
    <name evidence="2" type="ORF">NDU88_006729</name>
</gene>
<proteinExistence type="predicted"/>
<evidence type="ECO:0000256" key="1">
    <source>
        <dbReference type="SAM" id="MobiDB-lite"/>
    </source>
</evidence>
<dbReference type="AlphaFoldDB" id="A0AAV7PMQ3"/>
<feature type="region of interest" description="Disordered" evidence="1">
    <location>
        <begin position="245"/>
        <end position="281"/>
    </location>
</feature>
<comment type="caution">
    <text evidence="2">The sequence shown here is derived from an EMBL/GenBank/DDBJ whole genome shotgun (WGS) entry which is preliminary data.</text>
</comment>
<feature type="region of interest" description="Disordered" evidence="1">
    <location>
        <begin position="24"/>
        <end position="46"/>
    </location>
</feature>
<protein>
    <submittedName>
        <fullName evidence="2">Uncharacterized protein</fullName>
    </submittedName>
</protein>
<accession>A0AAV7PMQ3</accession>
<evidence type="ECO:0000313" key="2">
    <source>
        <dbReference type="EMBL" id="KAJ1128350.1"/>
    </source>
</evidence>